<sequence>MINKTMNLIDNYYKWLKEKTILTKIKDWIEITTPYIDRHNDYIQIYIKKSKDSFILTDDGYIINDLLLSGIKLDSPKRKELLKITLNGFGVMSNEKSNELYVNANMDDFPLKKHNLVHAMLAINDMFYAAPSHVANLFLEDVKSWMDSNDIRYTENINFKGKSGFDRKFDFVIPKSKIFPERLIKVVNDSNKNTTDSLIMDWIDTKEIRTEEPKAFVIINDVNKKIKQNSLDAFTHYGMQTIPWSNKENFKETFAA</sequence>
<protein>
    <recommendedName>
        <fullName evidence="5">DUF1828 domain-containing protein</fullName>
    </recommendedName>
</protein>
<dbReference type="InterPro" id="IPR014961">
    <property type="entry name" value="DUF1829"/>
</dbReference>
<dbReference type="AlphaFoldDB" id="A0A1E5IP94"/>
<gene>
    <name evidence="3" type="ORF">ATZ36_12950</name>
</gene>
<evidence type="ECO:0000259" key="2">
    <source>
        <dbReference type="Pfam" id="PF08862"/>
    </source>
</evidence>
<feature type="domain" description="DUF1829" evidence="2">
    <location>
        <begin position="161"/>
        <end position="247"/>
    </location>
</feature>
<dbReference type="Pfam" id="PF08861">
    <property type="entry name" value="DUF1828"/>
    <property type="match status" value="1"/>
</dbReference>
<accession>A0A1E5IP94</accession>
<comment type="caution">
    <text evidence="3">The sequence shown here is derived from an EMBL/GenBank/DDBJ whole genome shotgun (WGS) entry which is preliminary data.</text>
</comment>
<name>A0A1E5IP94_ENDTX</name>
<evidence type="ECO:0000259" key="1">
    <source>
        <dbReference type="Pfam" id="PF08861"/>
    </source>
</evidence>
<evidence type="ECO:0008006" key="5">
    <source>
        <dbReference type="Google" id="ProtNLM"/>
    </source>
</evidence>
<dbReference type="EMBL" id="LNVX01000083">
    <property type="protein sequence ID" value="OEG71748.1"/>
    <property type="molecule type" value="Genomic_DNA"/>
</dbReference>
<dbReference type="Pfam" id="PF08862">
    <property type="entry name" value="DUF1829"/>
    <property type="match status" value="1"/>
</dbReference>
<dbReference type="Proteomes" id="UP000095237">
    <property type="component" value="Unassembled WGS sequence"/>
</dbReference>
<evidence type="ECO:0000313" key="4">
    <source>
        <dbReference type="Proteomes" id="UP000095237"/>
    </source>
</evidence>
<proteinExistence type="predicted"/>
<keyword evidence="4" id="KW-1185">Reference proteome</keyword>
<dbReference type="InterPro" id="IPR014960">
    <property type="entry name" value="DUF1828"/>
</dbReference>
<evidence type="ECO:0000313" key="3">
    <source>
        <dbReference type="EMBL" id="OEG71748.1"/>
    </source>
</evidence>
<organism evidence="3 4">
    <name type="scientific">Endomicrobium trichonymphae</name>
    <dbReference type="NCBI Taxonomy" id="1408204"/>
    <lineage>
        <taxon>Bacteria</taxon>
        <taxon>Pseudomonadati</taxon>
        <taxon>Elusimicrobiota</taxon>
        <taxon>Endomicrobiia</taxon>
        <taxon>Endomicrobiales</taxon>
        <taxon>Endomicrobiaceae</taxon>
        <taxon>Candidatus Endomicrobiellum</taxon>
    </lineage>
</organism>
<feature type="domain" description="DUF1828" evidence="1">
    <location>
        <begin position="33"/>
        <end position="123"/>
    </location>
</feature>
<reference evidence="3 4" key="1">
    <citation type="submission" date="2015-11" db="EMBL/GenBank/DDBJ databases">
        <title>Evidence for parallel genomic evolution in an endosymbiosis of termite gut flagellates.</title>
        <authorList>
            <person name="Zheng H."/>
        </authorList>
    </citation>
    <scope>NUCLEOTIDE SEQUENCE [LARGE SCALE GENOMIC DNA]</scope>
    <source>
        <strain evidence="3 4">CET450</strain>
    </source>
</reference>